<name>A0A9D0Z3C8_9FIRM</name>
<dbReference type="EMBL" id="DVFK01000022">
    <property type="protein sequence ID" value="HIQ67200.1"/>
    <property type="molecule type" value="Genomic_DNA"/>
</dbReference>
<dbReference type="InterPro" id="IPR002560">
    <property type="entry name" value="Transposase_DDE"/>
</dbReference>
<evidence type="ECO:0000259" key="1">
    <source>
        <dbReference type="Pfam" id="PF01610"/>
    </source>
</evidence>
<dbReference type="Pfam" id="PF01610">
    <property type="entry name" value="DDE_Tnp_ISL3"/>
    <property type="match status" value="1"/>
</dbReference>
<dbReference type="PANTHER" id="PTHR33498">
    <property type="entry name" value="TRANSPOSASE FOR INSERTION SEQUENCE ELEMENT IS1557"/>
    <property type="match status" value="1"/>
</dbReference>
<dbReference type="InterPro" id="IPR047951">
    <property type="entry name" value="Transpos_ISL3"/>
</dbReference>
<reference evidence="2" key="2">
    <citation type="journal article" date="2021" name="PeerJ">
        <title>Extensive microbial diversity within the chicken gut microbiome revealed by metagenomics and culture.</title>
        <authorList>
            <person name="Gilroy R."/>
            <person name="Ravi A."/>
            <person name="Getino M."/>
            <person name="Pursley I."/>
            <person name="Horton D.L."/>
            <person name="Alikhan N.F."/>
            <person name="Baker D."/>
            <person name="Gharbi K."/>
            <person name="Hall N."/>
            <person name="Watson M."/>
            <person name="Adriaenssens E.M."/>
            <person name="Foster-Nyarko E."/>
            <person name="Jarju S."/>
            <person name="Secka A."/>
            <person name="Antonio M."/>
            <person name="Oren A."/>
            <person name="Chaudhuri R.R."/>
            <person name="La Ragione R."/>
            <person name="Hildebrand F."/>
            <person name="Pallen M.J."/>
        </authorList>
    </citation>
    <scope>NUCLEOTIDE SEQUENCE</scope>
    <source>
        <strain evidence="2">13361</strain>
    </source>
</reference>
<dbReference type="Proteomes" id="UP000886796">
    <property type="component" value="Unassembled WGS sequence"/>
</dbReference>
<evidence type="ECO:0000313" key="3">
    <source>
        <dbReference type="Proteomes" id="UP000886796"/>
    </source>
</evidence>
<dbReference type="AlphaFoldDB" id="A0A9D0Z3C8"/>
<feature type="non-terminal residue" evidence="2">
    <location>
        <position position="1"/>
    </location>
</feature>
<protein>
    <submittedName>
        <fullName evidence="2">Transposase</fullName>
    </submittedName>
</protein>
<comment type="caution">
    <text evidence="2">The sequence shown here is derived from an EMBL/GenBank/DDBJ whole genome shotgun (WGS) entry which is preliminary data.</text>
</comment>
<evidence type="ECO:0000313" key="2">
    <source>
        <dbReference type="EMBL" id="HIQ67200.1"/>
    </source>
</evidence>
<feature type="domain" description="Transposase IS204/IS1001/IS1096/IS1165 DDE" evidence="1">
    <location>
        <begin position="3"/>
        <end position="106"/>
    </location>
</feature>
<proteinExistence type="predicted"/>
<organism evidence="2 3">
    <name type="scientific">Candidatus Faecousia excrementigallinarum</name>
    <dbReference type="NCBI Taxonomy" id="2840806"/>
    <lineage>
        <taxon>Bacteria</taxon>
        <taxon>Bacillati</taxon>
        <taxon>Bacillota</taxon>
        <taxon>Clostridia</taxon>
        <taxon>Eubacteriales</taxon>
        <taxon>Oscillospiraceae</taxon>
        <taxon>Faecousia</taxon>
    </lineage>
</organism>
<reference evidence="2" key="1">
    <citation type="submission" date="2020-10" db="EMBL/GenBank/DDBJ databases">
        <authorList>
            <person name="Gilroy R."/>
        </authorList>
    </citation>
    <scope>NUCLEOTIDE SEQUENCE</scope>
    <source>
        <strain evidence="2">13361</strain>
    </source>
</reference>
<dbReference type="PANTHER" id="PTHR33498:SF1">
    <property type="entry name" value="TRANSPOSASE FOR INSERTION SEQUENCE ELEMENT IS1557"/>
    <property type="match status" value="1"/>
</dbReference>
<sequence>LALMFNMAPRLADAYRINNDFLTVIRSSSSQEGGKWLTEWLFSVEVMDLPEFHDCTKAYHNWYREILNSMDVPWTNGFIEGCNNKTKVLKRVCYGMRNFSNFRKRILFCNT</sequence>
<gene>
    <name evidence="2" type="ORF">IAB74_01650</name>
</gene>
<accession>A0A9D0Z3C8</accession>